<gene>
    <name evidence="1" type="ORF">C1645_838100</name>
</gene>
<evidence type="ECO:0008006" key="3">
    <source>
        <dbReference type="Google" id="ProtNLM"/>
    </source>
</evidence>
<proteinExistence type="predicted"/>
<name>A0A397S7L5_9GLOM</name>
<keyword evidence="2" id="KW-1185">Reference proteome</keyword>
<dbReference type="Proteomes" id="UP000265703">
    <property type="component" value="Unassembled WGS sequence"/>
</dbReference>
<reference evidence="1 2" key="1">
    <citation type="submission" date="2018-06" db="EMBL/GenBank/DDBJ databases">
        <title>Comparative genomics reveals the genomic features of Rhizophagus irregularis, R. cerebriforme, R. diaphanum and Gigaspora rosea, and their symbiotic lifestyle signature.</title>
        <authorList>
            <person name="Morin E."/>
            <person name="San Clemente H."/>
            <person name="Chen E.C.H."/>
            <person name="De La Providencia I."/>
            <person name="Hainaut M."/>
            <person name="Kuo A."/>
            <person name="Kohler A."/>
            <person name="Murat C."/>
            <person name="Tang N."/>
            <person name="Roy S."/>
            <person name="Loubradou J."/>
            <person name="Henrissat B."/>
            <person name="Grigoriev I.V."/>
            <person name="Corradi N."/>
            <person name="Roux C."/>
            <person name="Martin F.M."/>
        </authorList>
    </citation>
    <scope>NUCLEOTIDE SEQUENCE [LARGE SCALE GENOMIC DNA]</scope>
    <source>
        <strain evidence="1 2">DAOM 227022</strain>
    </source>
</reference>
<organism evidence="1 2">
    <name type="scientific">Glomus cerebriforme</name>
    <dbReference type="NCBI Taxonomy" id="658196"/>
    <lineage>
        <taxon>Eukaryota</taxon>
        <taxon>Fungi</taxon>
        <taxon>Fungi incertae sedis</taxon>
        <taxon>Mucoromycota</taxon>
        <taxon>Glomeromycotina</taxon>
        <taxon>Glomeromycetes</taxon>
        <taxon>Glomerales</taxon>
        <taxon>Glomeraceae</taxon>
        <taxon>Glomus</taxon>
    </lineage>
</organism>
<protein>
    <recommendedName>
        <fullName evidence="3">DDE Tnp4 domain-containing protein</fullName>
    </recommendedName>
</protein>
<dbReference type="AlphaFoldDB" id="A0A397S7L5"/>
<accession>A0A397S7L5</accession>
<dbReference type="OrthoDB" id="2430314at2759"/>
<dbReference type="EMBL" id="QKYT01000900">
    <property type="protein sequence ID" value="RIA80769.1"/>
    <property type="molecule type" value="Genomic_DNA"/>
</dbReference>
<dbReference type="STRING" id="658196.A0A397S7L5"/>
<evidence type="ECO:0000313" key="1">
    <source>
        <dbReference type="EMBL" id="RIA80769.1"/>
    </source>
</evidence>
<evidence type="ECO:0000313" key="2">
    <source>
        <dbReference type="Proteomes" id="UP000265703"/>
    </source>
</evidence>
<comment type="caution">
    <text evidence="1">The sequence shown here is derived from an EMBL/GenBank/DDBJ whole genome shotgun (WGS) entry which is preliminary data.</text>
</comment>
<sequence length="147" mass="17564">MNRKWQIHRILLLQTFLENESEEEEEETSSKEEETKSKYWWQHVLPFYDPVRMKPQACVEFQLAIFLCQLSSTESIFKHCLKFEPTLEKHKKVHEKFENLGGLKNVIRAVDGTYIPMKNAPSKNLKVYFTQKKCYAIHCQGIKFFFL</sequence>